<accession>A0A822YCM1</accession>
<comment type="caution">
    <text evidence="1">The sequence shown here is derived from an EMBL/GenBank/DDBJ whole genome shotgun (WGS) entry which is preliminary data.</text>
</comment>
<gene>
    <name evidence="1" type="ORF">HUJ06_031550</name>
</gene>
<organism evidence="1 2">
    <name type="scientific">Nelumbo nucifera</name>
    <name type="common">Sacred lotus</name>
    <dbReference type="NCBI Taxonomy" id="4432"/>
    <lineage>
        <taxon>Eukaryota</taxon>
        <taxon>Viridiplantae</taxon>
        <taxon>Streptophyta</taxon>
        <taxon>Embryophyta</taxon>
        <taxon>Tracheophyta</taxon>
        <taxon>Spermatophyta</taxon>
        <taxon>Magnoliopsida</taxon>
        <taxon>Proteales</taxon>
        <taxon>Nelumbonaceae</taxon>
        <taxon>Nelumbo</taxon>
    </lineage>
</organism>
<dbReference type="Proteomes" id="UP000607653">
    <property type="component" value="Unassembled WGS sequence"/>
</dbReference>
<protein>
    <submittedName>
        <fullName evidence="1">Uncharacterized protein</fullName>
    </submittedName>
</protein>
<reference evidence="1 2" key="1">
    <citation type="journal article" date="2020" name="Mol. Biol. Evol.">
        <title>Distinct Expression and Methylation Patterns for Genes with Different Fates following a Single Whole-Genome Duplication in Flowering Plants.</title>
        <authorList>
            <person name="Shi T."/>
            <person name="Rahmani R.S."/>
            <person name="Gugger P.F."/>
            <person name="Wang M."/>
            <person name="Li H."/>
            <person name="Zhang Y."/>
            <person name="Li Z."/>
            <person name="Wang Q."/>
            <person name="Van de Peer Y."/>
            <person name="Marchal K."/>
            <person name="Chen J."/>
        </authorList>
    </citation>
    <scope>NUCLEOTIDE SEQUENCE [LARGE SCALE GENOMIC DNA]</scope>
    <source>
        <tissue evidence="1">Leaf</tissue>
    </source>
</reference>
<name>A0A822YCM1_NELNU</name>
<dbReference type="EMBL" id="DUZY01000002">
    <property type="protein sequence ID" value="DAD30082.1"/>
    <property type="molecule type" value="Genomic_DNA"/>
</dbReference>
<keyword evidence="2" id="KW-1185">Reference proteome</keyword>
<dbReference type="AlphaFoldDB" id="A0A822YCM1"/>
<evidence type="ECO:0000313" key="1">
    <source>
        <dbReference type="EMBL" id="DAD30082.1"/>
    </source>
</evidence>
<evidence type="ECO:0000313" key="2">
    <source>
        <dbReference type="Proteomes" id="UP000607653"/>
    </source>
</evidence>
<sequence>MGIKTQYPSYEKFLTHHGDKYKAISSSTKLINLRLLRKL</sequence>
<proteinExistence type="predicted"/>